<proteinExistence type="predicted"/>
<feature type="region of interest" description="Disordered" evidence="1">
    <location>
        <begin position="1593"/>
        <end position="1627"/>
    </location>
</feature>
<evidence type="ECO:0000256" key="2">
    <source>
        <dbReference type="SAM" id="Phobius"/>
    </source>
</evidence>
<gene>
    <name evidence="3" type="ORF">CHLRE_10g431750v5</name>
</gene>
<feature type="region of interest" description="Disordered" evidence="1">
    <location>
        <begin position="1688"/>
        <end position="1710"/>
    </location>
</feature>
<feature type="region of interest" description="Disordered" evidence="1">
    <location>
        <begin position="703"/>
        <end position="797"/>
    </location>
</feature>
<feature type="compositionally biased region" description="Low complexity" evidence="1">
    <location>
        <begin position="1438"/>
        <end position="1448"/>
    </location>
</feature>
<accession>A0A2K3D9X0</accession>
<feature type="compositionally biased region" description="Polar residues" evidence="1">
    <location>
        <begin position="442"/>
        <end position="461"/>
    </location>
</feature>
<keyword evidence="2" id="KW-1133">Transmembrane helix</keyword>
<feature type="compositionally biased region" description="Gly residues" evidence="1">
    <location>
        <begin position="834"/>
        <end position="846"/>
    </location>
</feature>
<dbReference type="EMBL" id="CM008971">
    <property type="protein sequence ID" value="PNW77327.1"/>
    <property type="molecule type" value="Genomic_DNA"/>
</dbReference>
<feature type="compositionally biased region" description="Low complexity" evidence="1">
    <location>
        <begin position="571"/>
        <end position="598"/>
    </location>
</feature>
<feature type="compositionally biased region" description="Polar residues" evidence="1">
    <location>
        <begin position="560"/>
        <end position="570"/>
    </location>
</feature>
<feature type="compositionally biased region" description="Pro residues" evidence="1">
    <location>
        <begin position="256"/>
        <end position="274"/>
    </location>
</feature>
<dbReference type="Proteomes" id="UP000006906">
    <property type="component" value="Chromosome 10"/>
</dbReference>
<dbReference type="RefSeq" id="XP_042920053.1">
    <property type="nucleotide sequence ID" value="XM_043066656.1"/>
</dbReference>
<feature type="compositionally biased region" description="Low complexity" evidence="1">
    <location>
        <begin position="1596"/>
        <end position="1606"/>
    </location>
</feature>
<organism evidence="3 4">
    <name type="scientific">Chlamydomonas reinhardtii</name>
    <name type="common">Chlamydomonas smithii</name>
    <dbReference type="NCBI Taxonomy" id="3055"/>
    <lineage>
        <taxon>Eukaryota</taxon>
        <taxon>Viridiplantae</taxon>
        <taxon>Chlorophyta</taxon>
        <taxon>core chlorophytes</taxon>
        <taxon>Chlorophyceae</taxon>
        <taxon>CS clade</taxon>
        <taxon>Chlamydomonadales</taxon>
        <taxon>Chlamydomonadaceae</taxon>
        <taxon>Chlamydomonas</taxon>
    </lineage>
</organism>
<dbReference type="ExpressionAtlas" id="A0A2K3D9X0">
    <property type="expression patterns" value="baseline"/>
</dbReference>
<feature type="region of interest" description="Disordered" evidence="1">
    <location>
        <begin position="1761"/>
        <end position="1790"/>
    </location>
</feature>
<evidence type="ECO:0000256" key="1">
    <source>
        <dbReference type="SAM" id="MobiDB-lite"/>
    </source>
</evidence>
<feature type="region of interest" description="Disordered" evidence="1">
    <location>
        <begin position="1161"/>
        <end position="1231"/>
    </location>
</feature>
<keyword evidence="2" id="KW-0472">Membrane</keyword>
<reference evidence="3 4" key="1">
    <citation type="journal article" date="2007" name="Science">
        <title>The Chlamydomonas genome reveals the evolution of key animal and plant functions.</title>
        <authorList>
            <person name="Merchant S.S."/>
            <person name="Prochnik S.E."/>
            <person name="Vallon O."/>
            <person name="Harris E.H."/>
            <person name="Karpowicz S.J."/>
            <person name="Witman G.B."/>
            <person name="Terry A."/>
            <person name="Salamov A."/>
            <person name="Fritz-Laylin L.K."/>
            <person name="Marechal-Drouard L."/>
            <person name="Marshall W.F."/>
            <person name="Qu L.H."/>
            <person name="Nelson D.R."/>
            <person name="Sanderfoot A.A."/>
            <person name="Spalding M.H."/>
            <person name="Kapitonov V.V."/>
            <person name="Ren Q."/>
            <person name="Ferris P."/>
            <person name="Lindquist E."/>
            <person name="Shapiro H."/>
            <person name="Lucas S.M."/>
            <person name="Grimwood J."/>
            <person name="Schmutz J."/>
            <person name="Cardol P."/>
            <person name="Cerutti H."/>
            <person name="Chanfreau G."/>
            <person name="Chen C.L."/>
            <person name="Cognat V."/>
            <person name="Croft M.T."/>
            <person name="Dent R."/>
            <person name="Dutcher S."/>
            <person name="Fernandez E."/>
            <person name="Fukuzawa H."/>
            <person name="Gonzalez-Ballester D."/>
            <person name="Gonzalez-Halphen D."/>
            <person name="Hallmann A."/>
            <person name="Hanikenne M."/>
            <person name="Hippler M."/>
            <person name="Inwood W."/>
            <person name="Jabbari K."/>
            <person name="Kalanon M."/>
            <person name="Kuras R."/>
            <person name="Lefebvre P.A."/>
            <person name="Lemaire S.D."/>
            <person name="Lobanov A.V."/>
            <person name="Lohr M."/>
            <person name="Manuell A."/>
            <person name="Meier I."/>
            <person name="Mets L."/>
            <person name="Mittag M."/>
            <person name="Mittelmeier T."/>
            <person name="Moroney J.V."/>
            <person name="Moseley J."/>
            <person name="Napoli C."/>
            <person name="Nedelcu A.M."/>
            <person name="Niyogi K."/>
            <person name="Novoselov S.V."/>
            <person name="Paulsen I.T."/>
            <person name="Pazour G."/>
            <person name="Purton S."/>
            <person name="Ral J.P."/>
            <person name="Riano-Pachon D.M."/>
            <person name="Riekhof W."/>
            <person name="Rymarquis L."/>
            <person name="Schroda M."/>
            <person name="Stern D."/>
            <person name="Umen J."/>
            <person name="Willows R."/>
            <person name="Wilson N."/>
            <person name="Zimmer S.L."/>
            <person name="Allmer J."/>
            <person name="Balk J."/>
            <person name="Bisova K."/>
            <person name="Chen C.J."/>
            <person name="Elias M."/>
            <person name="Gendler K."/>
            <person name="Hauser C."/>
            <person name="Lamb M.R."/>
            <person name="Ledford H."/>
            <person name="Long J.C."/>
            <person name="Minagawa J."/>
            <person name="Page M.D."/>
            <person name="Pan J."/>
            <person name="Pootakham W."/>
            <person name="Roje S."/>
            <person name="Rose A."/>
            <person name="Stahlberg E."/>
            <person name="Terauchi A.M."/>
            <person name="Yang P."/>
            <person name="Ball S."/>
            <person name="Bowler C."/>
            <person name="Dieckmann C.L."/>
            <person name="Gladyshev V.N."/>
            <person name="Green P."/>
            <person name="Jorgensen R."/>
            <person name="Mayfield S."/>
            <person name="Mueller-Roeber B."/>
            <person name="Rajamani S."/>
            <person name="Sayre R.T."/>
            <person name="Brokstein P."/>
            <person name="Dubchak I."/>
            <person name="Goodstein D."/>
            <person name="Hornick L."/>
            <person name="Huang Y.W."/>
            <person name="Jhaveri J."/>
            <person name="Luo Y."/>
            <person name="Martinez D."/>
            <person name="Ngau W.C."/>
            <person name="Otillar B."/>
            <person name="Poliakov A."/>
            <person name="Porter A."/>
            <person name="Szajkowski L."/>
            <person name="Werner G."/>
            <person name="Zhou K."/>
            <person name="Grigoriev I.V."/>
            <person name="Rokhsar D.S."/>
            <person name="Grossman A.R."/>
        </authorList>
    </citation>
    <scope>NUCLEOTIDE SEQUENCE [LARGE SCALE GENOMIC DNA]</scope>
    <source>
        <strain evidence="4">CC-503</strain>
    </source>
</reference>
<feature type="region of interest" description="Disordered" evidence="1">
    <location>
        <begin position="1321"/>
        <end position="1451"/>
    </location>
</feature>
<feature type="compositionally biased region" description="Low complexity" evidence="1">
    <location>
        <begin position="737"/>
        <end position="752"/>
    </location>
</feature>
<feature type="region of interest" description="Disordered" evidence="1">
    <location>
        <begin position="811"/>
        <end position="846"/>
    </location>
</feature>
<feature type="compositionally biased region" description="Low complexity" evidence="1">
    <location>
        <begin position="1399"/>
        <end position="1416"/>
    </location>
</feature>
<feature type="region of interest" description="Disordered" evidence="1">
    <location>
        <begin position="864"/>
        <end position="883"/>
    </location>
</feature>
<dbReference type="OrthoDB" id="560413at2759"/>
<feature type="compositionally biased region" description="Low complexity" evidence="1">
    <location>
        <begin position="1163"/>
        <end position="1173"/>
    </location>
</feature>
<evidence type="ECO:0000313" key="3">
    <source>
        <dbReference type="EMBL" id="PNW77327.1"/>
    </source>
</evidence>
<dbReference type="KEGG" id="cre:CHLRE_10g431750v5"/>
<feature type="region of interest" description="Disordered" evidence="1">
    <location>
        <begin position="614"/>
        <end position="639"/>
    </location>
</feature>
<feature type="compositionally biased region" description="Low complexity" evidence="1">
    <location>
        <begin position="871"/>
        <end position="882"/>
    </location>
</feature>
<name>A0A2K3D9X0_CHLRE</name>
<feature type="compositionally biased region" description="Polar residues" evidence="1">
    <location>
        <begin position="99"/>
        <end position="109"/>
    </location>
</feature>
<dbReference type="GeneID" id="5728066"/>
<dbReference type="InParanoid" id="A0A2K3D9X0"/>
<feature type="region of interest" description="Disordered" evidence="1">
    <location>
        <begin position="94"/>
        <end position="130"/>
    </location>
</feature>
<feature type="compositionally biased region" description="Basic and acidic residues" evidence="1">
    <location>
        <begin position="1420"/>
        <end position="1434"/>
    </location>
</feature>
<feature type="region of interest" description="Disordered" evidence="1">
    <location>
        <begin position="1556"/>
        <end position="1577"/>
    </location>
</feature>
<feature type="transmembrane region" description="Helical" evidence="2">
    <location>
        <begin position="327"/>
        <end position="352"/>
    </location>
</feature>
<feature type="compositionally biased region" description="Polar residues" evidence="1">
    <location>
        <begin position="421"/>
        <end position="434"/>
    </location>
</feature>
<feature type="region of interest" description="Disordered" evidence="1">
    <location>
        <begin position="161"/>
        <end position="274"/>
    </location>
</feature>
<keyword evidence="4" id="KW-1185">Reference proteome</keyword>
<feature type="region of interest" description="Disordered" evidence="1">
    <location>
        <begin position="557"/>
        <end position="598"/>
    </location>
</feature>
<feature type="compositionally biased region" description="Low complexity" evidence="1">
    <location>
        <begin position="185"/>
        <end position="203"/>
    </location>
</feature>
<feature type="compositionally biased region" description="Polar residues" evidence="1">
    <location>
        <begin position="1383"/>
        <end position="1398"/>
    </location>
</feature>
<sequence length="1897" mass="188972">MPGPIDPGLAQRRADQATAKFLPELLNSREFRERYEIRRRPLACARFTSGLLWALAGAAVMLLALLAFPQLLLLLGGDVGRALSTRSSSGAPAVAWPAASQQLSQQHLPNPHPYQNPSPRSAGQHAVGDRVAAVPTAAGATDAAPAAIPMLDAAPGVLGAGVQQPTGVDGSDVESAKDRPPAPAAPAARRPPAAAPPLLGAKTPPAPPTSPPAAAAAAPLSTSRSAAARRLPSDHEPLRRVVQLQPSDPSPDSHKAPPPPTPKLPLPLPSPPTSSPVSTASLCLRFRCWQWQPPLQGQGQGQAHAPGTAGIAATAASVHLWPDATQLVLVALMKSVLLVLVLALLAAVAVWLTAPLSGALPAAAGTSGSAVEANPDKSKTPSTDTPATPPPSTDASTSAVTETSAVMAAPLAQPLPRSDSHSGLNSAARPQQLHQVGRCSPVTHSPMESTAASGGTWSSRSGGAGEDGEDRAQPYTAAATRGGQSAAMVKAPAEEAGEQASDTTPATKWTQFETPSRAPSFRDQLPSLPEAFAVCSLTACVEPQSAMLQPQTALPQLQASDRQTAPQGQELSTPSAGAATSGSAATSTSTGSRSRLPSVLRPLVDYGMTSVSQPPAAGGTGAACAAATPGAVSDGASPPLDATSTAAPWPFVYPDSVERARLTATPTASTTSTSGSEGVRAAAAAAAAAALTPAVWSGTAALAGPAGGADDSDHPIFDLSRYDSNGDELPLLPPSPSAAVASPSQPTAAAPQPRMPGPSRLPRLSVLPDPNSKESMAHGDGASAAADGGAGRPPPHHRWRLAKKAVSLKLHAARRTATDTSAHRDSHNADSVSGGSGSGGSGGGLASGAAVNAALQAAADAADQTAETPRLAPAAEQQLQLQRGPSLTLQLSEAVEMETPVWPPLYGRQARGAGAVAAAADPAEGEGGGACGDGEGGDDVESRGHFAAEALTLADCLSAARGSRGGCATPAAAAAASAAAVATAAGGETGTLGAWSFFGQPADLCNDRAAPGFLPRHVPGPFATAAHSPSISSVLPAALHRAPELDRGHAAAAAAAVATLQSLKHSARRLVEATRAGSYWRPQDGPESAGGADADRELRMAQTELHAAASQLKQLRLSAPSGSAPPAAAPARKALAFTPAATPFAAAAAAAAKMPRRPLADISAGAGSTPAGAPGWGESRSSDSWASIGSRVVPHGERETAAGDGDGSGAESASDSFLVTPAPRAPPVAPLPIRRSKIPLLTPASESAGAAATSTAAASMPQLHLGTAAVDDSTVATPGAAWVHAAGTPSASVDSTGGLSSILPEVAAAAAAKAMQPGRKRLTDLVSPGDSAATGEGGRVRSGLPRLVPWPVLTATGSQQGRPPAPAPTPGSGRTAAPAILFASSSLTSSAEQVQGATSSDDGGSSTRSSSDGGISAADPNKKNCEPPAHESPRRRSSSSPASSSPASFHLAGHELPSDAEVQAFLAATALSQSPADAAAAASSPPLSPLESLLRVLPAAVEVLVVQLCALADLAAERQREVLAWHATAAAQAMLMREADYDVHAAEAAAVTKAAGEIVPPPPNSNGRASFEQEMAGGAAQAASPAVVRGPVLQGAKQAAPSAAAADGPNPEHEPSSLSRTTPLSEAAAARDMTPGAVLGHSPATRCNSDEGRALMALIGRMVDELEQEQGPPVAPALGLDMGTVDLQGPAESSQGRVVPVEPTSSPAPQQQLGEVERPLFEIPLDGAEQAQAAAASGSNDLSRSLAVPLEAPPANADASMMAARAGSSDDSVAQGVDSNGSEAPAIAESEEGDAEYVVVYGLVESMRTPRARGSGSRASSMATTPVLAGEYNDGATSASVSATGPAAAMASHGATVRVAPQHGSGAVCSPGAAEAPAAAAHESWAPSWSPWPPVEP</sequence>
<evidence type="ECO:0000313" key="4">
    <source>
        <dbReference type="Proteomes" id="UP000006906"/>
    </source>
</evidence>
<feature type="region of interest" description="Disordered" evidence="1">
    <location>
        <begin position="362"/>
        <end position="508"/>
    </location>
</feature>
<feature type="compositionally biased region" description="Low complexity" evidence="1">
    <location>
        <begin position="614"/>
        <end position="631"/>
    </location>
</feature>
<feature type="compositionally biased region" description="Low complexity" evidence="1">
    <location>
        <begin position="212"/>
        <end position="230"/>
    </location>
</feature>
<feature type="compositionally biased region" description="Low complexity" evidence="1">
    <location>
        <begin position="1761"/>
        <end position="1772"/>
    </location>
</feature>
<keyword evidence="2" id="KW-0812">Transmembrane</keyword>
<protein>
    <submittedName>
        <fullName evidence="3">Uncharacterized protein</fullName>
    </submittedName>
</protein>
<feature type="transmembrane region" description="Helical" evidence="2">
    <location>
        <begin position="51"/>
        <end position="76"/>
    </location>
</feature>
<dbReference type="Gramene" id="PNW77327">
    <property type="protein sequence ID" value="PNW77327"/>
    <property type="gene ID" value="CHLRE_10g431750v5"/>
</dbReference>